<dbReference type="Gene3D" id="1.20.1070.10">
    <property type="entry name" value="Rhodopsin 7-helix transmembrane proteins"/>
    <property type="match status" value="1"/>
</dbReference>
<dbReference type="InterPro" id="IPR046338">
    <property type="entry name" value="GAIN_dom_sf"/>
</dbReference>
<sequence>MSKYRRFVGFLWLAVCALACDARSYNESELEELYENAGKLYQESEHHWGMTDGYSDMVGTPGMKVCFAQGPELDALVLGGEFSNTTSNSTLELQHNGDAVQLPDSPFTLALWYSFRPVDFFTTINDTMECDLLQLGNSNKKVKISYSGPKEYNLKYQYQSTDCAHVIDDDVDRPYWEFEVNDTTDGDIKKQGWQWNHIALVVEETTANELTAYYNGFRINQTLERDSSSGSSSSSSKLLLNVPVDGKPPCTMVGFDEVTVWRSALTAEDILALRVHVGRNRSLDEPEPTTLADTTLADTTLADTTPESGDTTAGDTTAGDTTVGDTTPTMDGESTVTSSPLESTQKSTTGEMSSSTTPTDQTTGGMVKSTGPTVTQQRSSPTAANEATTQSGTENAIDDITEIISSASPQVKANKLNEVEQIVGNASVNDIHKISDNLVKLLDKASQTPPATVNSSSKDIAELRNYRKAFVNLFSSILEQWEEVEVEESIHVVGNGLVHVMDEFLTNYVEDPTVNETESINSNGVDVQLAPANGSTVKLEGNTNVSIPVDAFDFETKGVKVLICVLKKGMQNLLEPKGGQQPVDIKDEYNEKPTWNISGPILVMRVSGRTGSVTLQKPISFEVEVNPDIGENPTCVFQNGSSWSGKGLDMGQYDKNCPCVICKTTHMTNFAVLMSVNRVKVVGPHSVLLSIISYIGCSLSLLCLLIAIIMFILLRELNSTRMGIVKNLCVALFFAQLLFVAGIETAKVNEIACKAVAAMLHYFFLCVMAWLLCNGIYLYQKVKKATRPGSVVDLIYFCILGWGAPAVVVAITAGINHEVYGTKDLCWLSVEGAGIWAFVGPAMLIIVFNAFVTFLTMKAFVSVKVFKDKSDKDKFKSGLRAVVVLLPILGLSWIFGLLAFGESTIFFQYLFAIFNSLQGVFLFIFHVLLNDEVKGAMRRRFGKVGASGDENMLFNKIWAFSSSAPEKSTEMSSFSQNEKKFTKPVYKN</sequence>
<feature type="signal peptide" evidence="10">
    <location>
        <begin position="1"/>
        <end position="22"/>
    </location>
</feature>
<dbReference type="PANTHER" id="PTHR12011">
    <property type="entry name" value="ADHESION G-PROTEIN COUPLED RECEPTOR"/>
    <property type="match status" value="1"/>
</dbReference>
<dbReference type="GO" id="GO:0004930">
    <property type="term" value="F:G protein-coupled receptor activity"/>
    <property type="evidence" value="ECO:0007669"/>
    <property type="project" value="InterPro"/>
</dbReference>
<feature type="region of interest" description="Disordered" evidence="8">
    <location>
        <begin position="967"/>
        <end position="988"/>
    </location>
</feature>
<dbReference type="FunFam" id="1.20.1070.10:FF:000058">
    <property type="entry name" value="Adhesion G protein-coupled receptor F5"/>
    <property type="match status" value="1"/>
</dbReference>
<evidence type="ECO:0000259" key="11">
    <source>
        <dbReference type="PROSITE" id="PS50221"/>
    </source>
</evidence>
<feature type="compositionally biased region" description="Low complexity" evidence="8">
    <location>
        <begin position="288"/>
        <end position="332"/>
    </location>
</feature>
<dbReference type="GO" id="GO:0005886">
    <property type="term" value="C:plasma membrane"/>
    <property type="evidence" value="ECO:0007669"/>
    <property type="project" value="TreeGrafter"/>
</dbReference>
<feature type="compositionally biased region" description="Polar residues" evidence="8">
    <location>
        <begin position="967"/>
        <end position="976"/>
    </location>
</feature>
<feature type="chain" id="PRO_5034733589" evidence="10">
    <location>
        <begin position="23"/>
        <end position="988"/>
    </location>
</feature>
<evidence type="ECO:0000256" key="6">
    <source>
        <dbReference type="ARBA" id="ARBA00023157"/>
    </source>
</evidence>
<reference evidence="14" key="1">
    <citation type="submission" date="2025-08" db="UniProtKB">
        <authorList>
            <consortium name="RefSeq"/>
        </authorList>
    </citation>
    <scope>IDENTIFICATION</scope>
</reference>
<evidence type="ECO:0000256" key="7">
    <source>
        <dbReference type="ARBA" id="ARBA00023180"/>
    </source>
</evidence>
<feature type="domain" description="GAIN-B" evidence="11">
    <location>
        <begin position="516"/>
        <end position="680"/>
    </location>
</feature>
<keyword evidence="3 9" id="KW-0812">Transmembrane</keyword>
<feature type="transmembrane region" description="Helical" evidence="9">
    <location>
        <begin position="724"/>
        <end position="743"/>
    </location>
</feature>
<evidence type="ECO:0000256" key="10">
    <source>
        <dbReference type="SAM" id="SignalP"/>
    </source>
</evidence>
<dbReference type="InterPro" id="IPR057244">
    <property type="entry name" value="GAIN_B"/>
</dbReference>
<feature type="transmembrane region" description="Helical" evidence="9">
    <location>
        <begin position="755"/>
        <end position="779"/>
    </location>
</feature>
<keyword evidence="6" id="KW-1015">Disulfide bond</keyword>
<keyword evidence="5 9" id="KW-0472">Membrane</keyword>
<dbReference type="RefSeq" id="XP_022097353.1">
    <property type="nucleotide sequence ID" value="XM_022241661.1"/>
</dbReference>
<evidence type="ECO:0000256" key="5">
    <source>
        <dbReference type="ARBA" id="ARBA00023136"/>
    </source>
</evidence>
<accession>A0A8B7YVM3</accession>
<dbReference type="InterPro" id="IPR000832">
    <property type="entry name" value="GPCR_2_secretin-like"/>
</dbReference>
<dbReference type="Gene3D" id="2.60.220.50">
    <property type="match status" value="1"/>
</dbReference>
<dbReference type="PROSITE" id="PS50221">
    <property type="entry name" value="GAIN_B"/>
    <property type="match status" value="1"/>
</dbReference>
<dbReference type="PRINTS" id="PR00249">
    <property type="entry name" value="GPCRSECRETIN"/>
</dbReference>
<dbReference type="SUPFAM" id="SSF81321">
    <property type="entry name" value="Family A G protein-coupled receptor-like"/>
    <property type="match status" value="1"/>
</dbReference>
<dbReference type="OMA" id="NKIWAFS"/>
<comment type="similarity">
    <text evidence="2">Belongs to the G-protein coupled receptor 2 family. Adhesion G-protein coupled receptor (ADGR) subfamily.</text>
</comment>
<comment type="subcellular location">
    <subcellularLocation>
        <location evidence="1">Membrane</location>
        <topology evidence="1">Multi-pass membrane protein</topology>
    </subcellularLocation>
</comment>
<keyword evidence="10" id="KW-0732">Signal</keyword>
<evidence type="ECO:0000256" key="3">
    <source>
        <dbReference type="ARBA" id="ARBA00022692"/>
    </source>
</evidence>
<keyword evidence="4 9" id="KW-1133">Transmembrane helix</keyword>
<dbReference type="OrthoDB" id="1100386at2759"/>
<dbReference type="Pfam" id="PF00002">
    <property type="entry name" value="7tm_2"/>
    <property type="match status" value="1"/>
</dbReference>
<proteinExistence type="inferred from homology"/>
<protein>
    <submittedName>
        <fullName evidence="14">Adhesion G protein-coupled receptor L3-like</fullName>
    </submittedName>
</protein>
<dbReference type="GO" id="GO:0007166">
    <property type="term" value="P:cell surface receptor signaling pathway"/>
    <property type="evidence" value="ECO:0007669"/>
    <property type="project" value="InterPro"/>
</dbReference>
<feature type="transmembrane region" description="Helical" evidence="9">
    <location>
        <begin position="878"/>
        <end position="900"/>
    </location>
</feature>
<dbReference type="PROSITE" id="PS50261">
    <property type="entry name" value="G_PROTEIN_RECEP_F2_4"/>
    <property type="match status" value="1"/>
</dbReference>
<feature type="transmembrane region" description="Helical" evidence="9">
    <location>
        <begin position="687"/>
        <end position="712"/>
    </location>
</feature>
<dbReference type="SMART" id="SM00303">
    <property type="entry name" value="GPS"/>
    <property type="match status" value="1"/>
</dbReference>
<dbReference type="PANTHER" id="PTHR12011:SF471">
    <property type="entry name" value="G-PROTEIN COUPLED RECEPTORS FAMILY 2 PROFILE 2 DOMAIN-CONTAINING PROTEIN"/>
    <property type="match status" value="1"/>
</dbReference>
<keyword evidence="13" id="KW-1185">Reference proteome</keyword>
<keyword evidence="7" id="KW-0325">Glycoprotein</keyword>
<dbReference type="SUPFAM" id="SSF49899">
    <property type="entry name" value="Concanavalin A-like lectins/glucanases"/>
    <property type="match status" value="1"/>
</dbReference>
<evidence type="ECO:0000256" key="2">
    <source>
        <dbReference type="ARBA" id="ARBA00007343"/>
    </source>
</evidence>
<dbReference type="InterPro" id="IPR000203">
    <property type="entry name" value="GPS"/>
</dbReference>
<dbReference type="Proteomes" id="UP000694845">
    <property type="component" value="Unplaced"/>
</dbReference>
<dbReference type="KEGG" id="aplc:110982894"/>
<organism evidence="13 14">
    <name type="scientific">Acanthaster planci</name>
    <name type="common">Crown-of-thorns starfish</name>
    <dbReference type="NCBI Taxonomy" id="133434"/>
    <lineage>
        <taxon>Eukaryota</taxon>
        <taxon>Metazoa</taxon>
        <taxon>Echinodermata</taxon>
        <taxon>Eleutherozoa</taxon>
        <taxon>Asterozoa</taxon>
        <taxon>Asteroidea</taxon>
        <taxon>Valvatacea</taxon>
        <taxon>Valvatida</taxon>
        <taxon>Acanthasteridae</taxon>
        <taxon>Acanthaster</taxon>
    </lineage>
</organism>
<feature type="transmembrane region" description="Helical" evidence="9">
    <location>
        <begin position="791"/>
        <end position="815"/>
    </location>
</feature>
<feature type="region of interest" description="Disordered" evidence="8">
    <location>
        <begin position="281"/>
        <end position="395"/>
    </location>
</feature>
<evidence type="ECO:0000256" key="1">
    <source>
        <dbReference type="ARBA" id="ARBA00004141"/>
    </source>
</evidence>
<evidence type="ECO:0000259" key="12">
    <source>
        <dbReference type="PROSITE" id="PS50261"/>
    </source>
</evidence>
<feature type="transmembrane region" description="Helical" evidence="9">
    <location>
        <begin position="835"/>
        <end position="857"/>
    </location>
</feature>
<dbReference type="Gene3D" id="2.60.120.200">
    <property type="match status" value="1"/>
</dbReference>
<evidence type="ECO:0000313" key="13">
    <source>
        <dbReference type="Proteomes" id="UP000694845"/>
    </source>
</evidence>
<evidence type="ECO:0000313" key="14">
    <source>
        <dbReference type="RefSeq" id="XP_022097353.1"/>
    </source>
</evidence>
<dbReference type="InterPro" id="IPR017981">
    <property type="entry name" value="GPCR_2-like_7TM"/>
</dbReference>
<evidence type="ECO:0000256" key="9">
    <source>
        <dbReference type="SAM" id="Phobius"/>
    </source>
</evidence>
<name>A0A8B7YVM3_ACAPL</name>
<dbReference type="AlphaFoldDB" id="A0A8B7YVM3"/>
<dbReference type="GeneID" id="110982894"/>
<feature type="compositionally biased region" description="Polar residues" evidence="8">
    <location>
        <begin position="334"/>
        <end position="394"/>
    </location>
</feature>
<dbReference type="InterPro" id="IPR013320">
    <property type="entry name" value="ConA-like_dom_sf"/>
</dbReference>
<evidence type="ECO:0000256" key="4">
    <source>
        <dbReference type="ARBA" id="ARBA00022989"/>
    </source>
</evidence>
<feature type="domain" description="G-protein coupled receptors family 2 profile 2" evidence="12">
    <location>
        <begin position="689"/>
        <end position="930"/>
    </location>
</feature>
<feature type="transmembrane region" description="Helical" evidence="9">
    <location>
        <begin position="906"/>
        <end position="929"/>
    </location>
</feature>
<dbReference type="GO" id="GO:0007189">
    <property type="term" value="P:adenylate cyclase-activating G protein-coupled receptor signaling pathway"/>
    <property type="evidence" value="ECO:0007669"/>
    <property type="project" value="TreeGrafter"/>
</dbReference>
<gene>
    <name evidence="14" type="primary">LOC110982894</name>
</gene>
<evidence type="ECO:0000256" key="8">
    <source>
        <dbReference type="SAM" id="MobiDB-lite"/>
    </source>
</evidence>